<dbReference type="RefSeq" id="WP_318784018.1">
    <property type="nucleotide sequence ID" value="NZ_JADBDZ010000001.1"/>
</dbReference>
<evidence type="ECO:0000313" key="2">
    <source>
        <dbReference type="EMBL" id="MBE1532110.1"/>
    </source>
</evidence>
<gene>
    <name evidence="2" type="ORF">H4W34_001943</name>
</gene>
<dbReference type="InterPro" id="IPR039261">
    <property type="entry name" value="FNR_nucleotide-bd"/>
</dbReference>
<dbReference type="Gene3D" id="3.40.50.80">
    <property type="entry name" value="Nucleotide-binding domain of ferredoxin-NADP reductase (FNR) module"/>
    <property type="match status" value="1"/>
</dbReference>
<protein>
    <submittedName>
        <fullName evidence="2">NADPH-dependent ferric siderophore reductase</fullName>
    </submittedName>
</protein>
<dbReference type="Proteomes" id="UP000627838">
    <property type="component" value="Unassembled WGS sequence"/>
</dbReference>
<proteinExistence type="predicted"/>
<dbReference type="InterPro" id="IPR017938">
    <property type="entry name" value="Riboflavin_synthase-like_b-brl"/>
</dbReference>
<comment type="caution">
    <text evidence="2">The sequence shown here is derived from an EMBL/GenBank/DDBJ whole genome shotgun (WGS) entry which is preliminary data.</text>
</comment>
<dbReference type="PANTHER" id="PTHR30157">
    <property type="entry name" value="FERRIC REDUCTASE, NADPH-DEPENDENT"/>
    <property type="match status" value="1"/>
</dbReference>
<name>A0ABR9JPT6_9ACTN</name>
<dbReference type="InterPro" id="IPR017927">
    <property type="entry name" value="FAD-bd_FR_type"/>
</dbReference>
<sequence length="229" mass="25339">MLSLFLRGTVTQLEPIAERMRRIRISGPDLRELEWVPGTHVRLRVGDPLRPRTWPAGVLRTYSIWDHSPDGHLDLCVLDHPSAGPGARWARRARIGDTAALMGPKGRLVLRENAPYHLFAGDETAAVAFGAMLRALPAPAAVHGVIVTDGPGDRLPLPRSDRLTWIHRPAELPDAVRSLDLPGVPGVAYLAGEARACQAVRRHLVDERGWSRRDIVVKPFWTPGRRGMD</sequence>
<dbReference type="Pfam" id="PF04954">
    <property type="entry name" value="SIP"/>
    <property type="match status" value="1"/>
</dbReference>
<dbReference type="EMBL" id="JADBDZ010000001">
    <property type="protein sequence ID" value="MBE1532110.1"/>
    <property type="molecule type" value="Genomic_DNA"/>
</dbReference>
<dbReference type="InterPro" id="IPR007037">
    <property type="entry name" value="SIP_rossman_dom"/>
</dbReference>
<dbReference type="InterPro" id="IPR013113">
    <property type="entry name" value="SIP_FAD-bd"/>
</dbReference>
<dbReference type="Pfam" id="PF08021">
    <property type="entry name" value="FAD_binding_9"/>
    <property type="match status" value="1"/>
</dbReference>
<dbReference type="Gene3D" id="2.40.30.10">
    <property type="entry name" value="Translation factors"/>
    <property type="match status" value="1"/>
</dbReference>
<dbReference type="PROSITE" id="PS51384">
    <property type="entry name" value="FAD_FR"/>
    <property type="match status" value="1"/>
</dbReference>
<dbReference type="InterPro" id="IPR039374">
    <property type="entry name" value="SIP_fam"/>
</dbReference>
<accession>A0ABR9JPT6</accession>
<evidence type="ECO:0000313" key="3">
    <source>
        <dbReference type="Proteomes" id="UP000627838"/>
    </source>
</evidence>
<reference evidence="2 3" key="1">
    <citation type="submission" date="2020-10" db="EMBL/GenBank/DDBJ databases">
        <title>Sequencing the genomes of 1000 actinobacteria strains.</title>
        <authorList>
            <person name="Klenk H.-P."/>
        </authorList>
    </citation>
    <scope>NUCLEOTIDE SEQUENCE [LARGE SCALE GENOMIC DNA]</scope>
    <source>
        <strain evidence="2 3">DSM 46744</strain>
    </source>
</reference>
<evidence type="ECO:0000259" key="1">
    <source>
        <dbReference type="PROSITE" id="PS51384"/>
    </source>
</evidence>
<feature type="domain" description="FAD-binding FR-type" evidence="1">
    <location>
        <begin position="3"/>
        <end position="111"/>
    </location>
</feature>
<organism evidence="2 3">
    <name type="scientific">Actinomadura algeriensis</name>
    <dbReference type="NCBI Taxonomy" id="1679523"/>
    <lineage>
        <taxon>Bacteria</taxon>
        <taxon>Bacillati</taxon>
        <taxon>Actinomycetota</taxon>
        <taxon>Actinomycetes</taxon>
        <taxon>Streptosporangiales</taxon>
        <taxon>Thermomonosporaceae</taxon>
        <taxon>Actinomadura</taxon>
    </lineage>
</organism>
<keyword evidence="3" id="KW-1185">Reference proteome</keyword>
<dbReference type="SUPFAM" id="SSF63380">
    <property type="entry name" value="Riboflavin synthase domain-like"/>
    <property type="match status" value="1"/>
</dbReference>
<dbReference type="PANTHER" id="PTHR30157:SF0">
    <property type="entry name" value="NADPH-DEPENDENT FERRIC-CHELATE REDUCTASE"/>
    <property type="match status" value="1"/>
</dbReference>
<dbReference type="CDD" id="cd06193">
    <property type="entry name" value="siderophore_interacting"/>
    <property type="match status" value="1"/>
</dbReference>